<reference evidence="2" key="1">
    <citation type="submission" date="2018-08" db="EMBL/GenBank/DDBJ databases">
        <authorList>
            <person name="Rossello M."/>
        </authorList>
    </citation>
    <scope>NUCLEOTIDE SEQUENCE [LARGE SCALE GENOMIC DNA]</scope>
    <source>
        <strain evidence="2">cv. Chinese Spring</strain>
    </source>
</reference>
<evidence type="ECO:0000313" key="2">
    <source>
        <dbReference type="EnsemblPlants" id="TraesCS2D02G081700.1"/>
    </source>
</evidence>
<feature type="signal peptide" evidence="1">
    <location>
        <begin position="1"/>
        <end position="22"/>
    </location>
</feature>
<organism evidence="2">
    <name type="scientific">Triticum aestivum</name>
    <name type="common">Wheat</name>
    <dbReference type="NCBI Taxonomy" id="4565"/>
    <lineage>
        <taxon>Eukaryota</taxon>
        <taxon>Viridiplantae</taxon>
        <taxon>Streptophyta</taxon>
        <taxon>Embryophyta</taxon>
        <taxon>Tracheophyta</taxon>
        <taxon>Spermatophyta</taxon>
        <taxon>Magnoliopsida</taxon>
        <taxon>Liliopsida</taxon>
        <taxon>Poales</taxon>
        <taxon>Poaceae</taxon>
        <taxon>BOP clade</taxon>
        <taxon>Pooideae</taxon>
        <taxon>Triticodae</taxon>
        <taxon>Triticeae</taxon>
        <taxon>Triticinae</taxon>
        <taxon>Triticum</taxon>
    </lineage>
</organism>
<dbReference type="Gramene" id="TraesCS2D02G081700.1">
    <property type="protein sequence ID" value="TraesCS2D02G081700.1"/>
    <property type="gene ID" value="TraesCS2D02G081700"/>
</dbReference>
<dbReference type="Gramene" id="TraesLDM2D03G01105180.1">
    <property type="protein sequence ID" value="TraesLDM2D03G01105180.1"/>
    <property type="gene ID" value="TraesLDM2D03G01105180"/>
</dbReference>
<dbReference type="Gramene" id="TraesSYM2D03G01117970.1">
    <property type="protein sequence ID" value="TraesSYM2D03G01117970.1"/>
    <property type="gene ID" value="TraesSYM2D03G01117970"/>
</dbReference>
<dbReference type="Gramene" id="TraesCAD_scaffold_078960_01G000100.1">
    <property type="protein sequence ID" value="TraesCAD_scaffold_078960_01G000100.1"/>
    <property type="gene ID" value="TraesCAD_scaffold_078960_01G000100"/>
</dbReference>
<dbReference type="Gramene" id="TraesMAC2D03G01102410.1">
    <property type="protein sequence ID" value="TraesMAC2D03G01102410.1"/>
    <property type="gene ID" value="TraesMAC2D03G01102410"/>
</dbReference>
<keyword evidence="3" id="KW-1185">Reference proteome</keyword>
<dbReference type="Gramene" id="TraesPARA_EIv1.0_0643020.1">
    <property type="protein sequence ID" value="TraesPARA_EIv1.0_0643020.1.CDS"/>
    <property type="gene ID" value="TraesPARA_EIv1.0_0643020"/>
</dbReference>
<protein>
    <recommendedName>
        <fullName evidence="4">Acidic protein</fullName>
    </recommendedName>
</protein>
<dbReference type="Proteomes" id="UP000019116">
    <property type="component" value="Chromosome 2D"/>
</dbReference>
<sequence>MASNSAQLLAAFSLALLLISSGAKLKDCARIDIGECNQHKCITACIKLNYNTAICDNDAASEDSGGDVSLNEMGLYGSCVCC</sequence>
<dbReference type="Gramene" id="TraesJAG2D03G01107240.1">
    <property type="protein sequence ID" value="TraesJAG2D03G01107240.1"/>
    <property type="gene ID" value="TraesJAG2D03G01107240"/>
</dbReference>
<reference evidence="2" key="2">
    <citation type="submission" date="2018-10" db="UniProtKB">
        <authorList>
            <consortium name="EnsemblPlants"/>
        </authorList>
    </citation>
    <scope>IDENTIFICATION</scope>
</reference>
<name>A0A3B6D6V3_WHEAT</name>
<accession>A0A3B6D6V3</accession>
<evidence type="ECO:0000256" key="1">
    <source>
        <dbReference type="SAM" id="SignalP"/>
    </source>
</evidence>
<keyword evidence="1" id="KW-0732">Signal</keyword>
<dbReference type="Gramene" id="TraesCS2D03G0161300.1">
    <property type="protein sequence ID" value="TraesCS2D03G0161300.1.CDS"/>
    <property type="gene ID" value="TraesCS2D03G0161300"/>
</dbReference>
<evidence type="ECO:0000313" key="3">
    <source>
        <dbReference type="Proteomes" id="UP000019116"/>
    </source>
</evidence>
<dbReference type="Gramene" id="TraesCLE_scaffold_071884_01G000200.1">
    <property type="protein sequence ID" value="TraesCLE_scaffold_071884_01G000200.1"/>
    <property type="gene ID" value="TraesCLE_scaffold_071884_01G000200"/>
</dbReference>
<feature type="chain" id="PRO_5043172515" description="Acidic protein" evidence="1">
    <location>
        <begin position="23"/>
        <end position="82"/>
    </location>
</feature>
<dbReference type="Gramene" id="TraesARI2D03G01120210.1">
    <property type="protein sequence ID" value="TraesARI2D03G01120210.1"/>
    <property type="gene ID" value="TraesARI2D03G01120210"/>
</dbReference>
<dbReference type="Gramene" id="TraesROB_scaffold_018608_01G000100.1">
    <property type="protein sequence ID" value="TraesROB_scaffold_018608_01G000100.1"/>
    <property type="gene ID" value="TraesROB_scaffold_018608_01G000100"/>
</dbReference>
<dbReference type="Gramene" id="TraesNOR2D03G01119830.1">
    <property type="protein sequence ID" value="TraesNOR2D03G01119830.1"/>
    <property type="gene ID" value="TraesNOR2D03G01119830"/>
</dbReference>
<proteinExistence type="predicted"/>
<dbReference type="Gramene" id="TraesWEE_scaffold_035327_01G000100.1">
    <property type="protein sequence ID" value="TraesWEE_scaffold_035327_01G000100.1"/>
    <property type="gene ID" value="TraesWEE_scaffold_035327_01G000100"/>
</dbReference>
<dbReference type="EnsemblPlants" id="TraesCS2D02G081700.1">
    <property type="protein sequence ID" value="TraesCS2D02G081700.1"/>
    <property type="gene ID" value="TraesCS2D02G081700"/>
</dbReference>
<dbReference type="Gramene" id="TraesSTA2D03G01092610.1">
    <property type="protein sequence ID" value="TraesSTA2D03G01092610.1"/>
    <property type="gene ID" value="TraesSTA2D03G01092610"/>
</dbReference>
<evidence type="ECO:0008006" key="4">
    <source>
        <dbReference type="Google" id="ProtNLM"/>
    </source>
</evidence>
<dbReference type="AlphaFoldDB" id="A0A3B6D6V3"/>
<dbReference type="Gramene" id="TraesLAC2D03G01055660.1">
    <property type="protein sequence ID" value="TraesLAC2D03G01055660.1"/>
    <property type="gene ID" value="TraesLAC2D03G01055660"/>
</dbReference>